<accession>A0A4Y9L4A1</accession>
<dbReference type="OrthoDB" id="7998990at2"/>
<feature type="chain" id="PRO_5021506504" evidence="1">
    <location>
        <begin position="24"/>
        <end position="84"/>
    </location>
</feature>
<gene>
    <name evidence="2" type="ORF">E4K66_21910</name>
</gene>
<keyword evidence="3" id="KW-1185">Reference proteome</keyword>
<evidence type="ECO:0000313" key="3">
    <source>
        <dbReference type="Proteomes" id="UP000298225"/>
    </source>
</evidence>
<keyword evidence="1" id="KW-0732">Signal</keyword>
<dbReference type="AlphaFoldDB" id="A0A4Y9L4A1"/>
<protein>
    <submittedName>
        <fullName evidence="2">Uncharacterized protein</fullName>
    </submittedName>
</protein>
<dbReference type="Proteomes" id="UP000298225">
    <property type="component" value="Unassembled WGS sequence"/>
</dbReference>
<evidence type="ECO:0000313" key="2">
    <source>
        <dbReference type="EMBL" id="TFV36672.1"/>
    </source>
</evidence>
<dbReference type="PROSITE" id="PS51257">
    <property type="entry name" value="PROKAR_LIPOPROTEIN"/>
    <property type="match status" value="1"/>
</dbReference>
<name>A0A4Y9L4A1_9BRAD</name>
<proteinExistence type="predicted"/>
<reference evidence="2 3" key="1">
    <citation type="submission" date="2019-03" db="EMBL/GenBank/DDBJ databases">
        <title>Bradyrhizobium strains diversity isolated from Chamaecrista fasciculata.</title>
        <authorList>
            <person name="Urquiaga M.C.O."/>
            <person name="Hungria M."/>
            <person name="Delamuta J.R.M."/>
        </authorList>
    </citation>
    <scope>NUCLEOTIDE SEQUENCE [LARGE SCALE GENOMIC DNA]</scope>
    <source>
        <strain evidence="2 3">CNPSo 3424</strain>
    </source>
</reference>
<comment type="caution">
    <text evidence="2">The sequence shown here is derived from an EMBL/GenBank/DDBJ whole genome shotgun (WGS) entry which is preliminary data.</text>
</comment>
<organism evidence="2 3">
    <name type="scientific">Bradyrhizobium frederickii</name>
    <dbReference type="NCBI Taxonomy" id="2560054"/>
    <lineage>
        <taxon>Bacteria</taxon>
        <taxon>Pseudomonadati</taxon>
        <taxon>Pseudomonadota</taxon>
        <taxon>Alphaproteobacteria</taxon>
        <taxon>Hyphomicrobiales</taxon>
        <taxon>Nitrobacteraceae</taxon>
        <taxon>Bradyrhizobium</taxon>
    </lineage>
</organism>
<feature type="signal peptide" evidence="1">
    <location>
        <begin position="1"/>
        <end position="23"/>
    </location>
</feature>
<evidence type="ECO:0000256" key="1">
    <source>
        <dbReference type="SAM" id="SignalP"/>
    </source>
</evidence>
<sequence length="84" mass="8807">MTRLMPAVLAAAMVVLGCAAASAEENRGTPEQRAACTSDAFRLCSAYIPDPAGVEGCLRLRKSDLTDACKAVFDRATTGSARTR</sequence>
<dbReference type="EMBL" id="SPQU01000010">
    <property type="protein sequence ID" value="TFV36672.1"/>
    <property type="molecule type" value="Genomic_DNA"/>
</dbReference>